<dbReference type="PANTHER" id="PTHR10696">
    <property type="entry name" value="GAMMA-BUTYROBETAINE HYDROXYLASE-RELATED"/>
    <property type="match status" value="1"/>
</dbReference>
<keyword evidence="4" id="KW-0479">Metal-binding</keyword>
<dbReference type="InterPro" id="IPR003819">
    <property type="entry name" value="TauD/TfdA-like"/>
</dbReference>
<evidence type="ECO:0000256" key="9">
    <source>
        <dbReference type="SAM" id="MobiDB-lite"/>
    </source>
</evidence>
<feature type="domain" description="TauD/TfdA-like" evidence="10">
    <location>
        <begin position="210"/>
        <end position="454"/>
    </location>
</feature>
<dbReference type="Pfam" id="PF02668">
    <property type="entry name" value="TauD"/>
    <property type="match status" value="1"/>
</dbReference>
<dbReference type="GO" id="GO:0016706">
    <property type="term" value="F:2-oxoglutarate-dependent dioxygenase activity"/>
    <property type="evidence" value="ECO:0007669"/>
    <property type="project" value="UniProtKB-ARBA"/>
</dbReference>
<dbReference type="CDD" id="cd00250">
    <property type="entry name" value="CAS_like"/>
    <property type="match status" value="1"/>
</dbReference>
<feature type="domain" description="Gamma-butyrobetaine hydroxylase-like N-terminal" evidence="11">
    <location>
        <begin position="89"/>
        <end position="171"/>
    </location>
</feature>
<dbReference type="GO" id="GO:0046872">
    <property type="term" value="F:metal ion binding"/>
    <property type="evidence" value="ECO:0007669"/>
    <property type="project" value="UniProtKB-KW"/>
</dbReference>
<evidence type="ECO:0000313" key="13">
    <source>
        <dbReference type="Proteomes" id="UP000325780"/>
    </source>
</evidence>
<keyword evidence="13" id="KW-1185">Reference proteome</keyword>
<evidence type="ECO:0000256" key="4">
    <source>
        <dbReference type="ARBA" id="ARBA00022723"/>
    </source>
</evidence>
<evidence type="ECO:0000256" key="1">
    <source>
        <dbReference type="ARBA" id="ARBA00001954"/>
    </source>
</evidence>
<keyword evidence="8" id="KW-0408">Iron</keyword>
<evidence type="ECO:0000259" key="10">
    <source>
        <dbReference type="Pfam" id="PF02668"/>
    </source>
</evidence>
<dbReference type="Pfam" id="PF06155">
    <property type="entry name" value="GBBH-like_N"/>
    <property type="match status" value="1"/>
</dbReference>
<sequence length="496" mass="58356">MAPARLLTSLFRSSRVTLPSTRSLYFRNYSVANTAQDDFPQPPKAPETPAEALAEPSVRGQQQQQQQQEEEEEESPRPLMKNSWLRNLRVNDHAIEIPLKQGFKSHHHALLRDGCKCPLCIDQSTKQRNFKTTDIPVDIKPRSVKWDGSRLEVKWENDIPGFPGHHTSVYDEDAIQRVEANPEYSSAGRRRRRTVWNRLHMEENTQFWISYDEYMNDEVAFAEAMHQLAQTGIIFLKKIPGEREMVEKIATRMGPLRNTFYGPTWDVRSVPQAKNVAYTDQDLGMHMDLMYMNEPPGYQLLHCIENSCEGGESLFADTFWVASSLMRTHPKIFELLCNFHINYEYNHDDHVYCNRWPVIEWFKDHKANQVKITRVNYSPPFQAPIYHRYAHDHHVVTRSLQALKVFNEWLNKPQNQFELKLQPGECVIFENRRVVHARRAFDTNSGRRWLAGAYVDEDSLLSRFATLHRKYPDVWRRRVYRPLKKAEKWDQDPVVY</sequence>
<comment type="cofactor">
    <cofactor evidence="2">
        <name>L-ascorbate</name>
        <dbReference type="ChEBI" id="CHEBI:38290"/>
    </cofactor>
</comment>
<dbReference type="PANTHER" id="PTHR10696:SF25">
    <property type="entry name" value="OXIDOREDUCTASE AIM17-RELATED"/>
    <property type="match status" value="1"/>
</dbReference>
<feature type="region of interest" description="Disordered" evidence="9">
    <location>
        <begin position="34"/>
        <end position="82"/>
    </location>
</feature>
<organism evidence="12 13">
    <name type="scientific">Aspergillus avenaceus</name>
    <dbReference type="NCBI Taxonomy" id="36643"/>
    <lineage>
        <taxon>Eukaryota</taxon>
        <taxon>Fungi</taxon>
        <taxon>Dikarya</taxon>
        <taxon>Ascomycota</taxon>
        <taxon>Pezizomycotina</taxon>
        <taxon>Eurotiomycetes</taxon>
        <taxon>Eurotiomycetidae</taxon>
        <taxon>Eurotiales</taxon>
        <taxon>Aspergillaceae</taxon>
        <taxon>Aspergillus</taxon>
        <taxon>Aspergillus subgen. Circumdati</taxon>
    </lineage>
</organism>
<dbReference type="InterPro" id="IPR038492">
    <property type="entry name" value="GBBH-like_N_sf"/>
</dbReference>
<gene>
    <name evidence="12" type="ORF">BDV25DRAFT_156758</name>
</gene>
<dbReference type="InterPro" id="IPR050411">
    <property type="entry name" value="AlphaKG_dependent_hydroxylases"/>
</dbReference>
<dbReference type="Gene3D" id="3.30.2020.30">
    <property type="match status" value="1"/>
</dbReference>
<dbReference type="FunFam" id="3.60.130.10:FF:000001">
    <property type="entry name" value="Trimethyllysine dioxygenase, mitochondrial"/>
    <property type="match status" value="1"/>
</dbReference>
<evidence type="ECO:0000259" key="11">
    <source>
        <dbReference type="Pfam" id="PF06155"/>
    </source>
</evidence>
<evidence type="ECO:0000256" key="2">
    <source>
        <dbReference type="ARBA" id="ARBA00001961"/>
    </source>
</evidence>
<dbReference type="EMBL" id="ML742131">
    <property type="protein sequence ID" value="KAE8149194.1"/>
    <property type="molecule type" value="Genomic_DNA"/>
</dbReference>
<keyword evidence="6" id="KW-0223">Dioxygenase</keyword>
<name>A0A5N6TSB2_ASPAV</name>
<dbReference type="AlphaFoldDB" id="A0A5N6TSB2"/>
<dbReference type="SUPFAM" id="SSF51197">
    <property type="entry name" value="Clavaminate synthase-like"/>
    <property type="match status" value="1"/>
</dbReference>
<evidence type="ECO:0008006" key="14">
    <source>
        <dbReference type="Google" id="ProtNLM"/>
    </source>
</evidence>
<protein>
    <recommendedName>
        <fullName evidence="14">TauD/TfdA-like domain-containing protein</fullName>
    </recommendedName>
</protein>
<dbReference type="InterPro" id="IPR042098">
    <property type="entry name" value="TauD-like_sf"/>
</dbReference>
<comment type="cofactor">
    <cofactor evidence="1">
        <name>Fe(2+)</name>
        <dbReference type="ChEBI" id="CHEBI:29033"/>
    </cofactor>
</comment>
<reference evidence="12 13" key="1">
    <citation type="submission" date="2019-04" db="EMBL/GenBank/DDBJ databases">
        <title>Friends and foes A comparative genomics study of 23 Aspergillus species from section Flavi.</title>
        <authorList>
            <consortium name="DOE Joint Genome Institute"/>
            <person name="Kjaerbolling I."/>
            <person name="Vesth T."/>
            <person name="Frisvad J.C."/>
            <person name="Nybo J.L."/>
            <person name="Theobald S."/>
            <person name="Kildgaard S."/>
            <person name="Isbrandt T."/>
            <person name="Kuo A."/>
            <person name="Sato A."/>
            <person name="Lyhne E.K."/>
            <person name="Kogle M.E."/>
            <person name="Wiebenga A."/>
            <person name="Kun R.S."/>
            <person name="Lubbers R.J."/>
            <person name="Makela M.R."/>
            <person name="Barry K."/>
            <person name="Chovatia M."/>
            <person name="Clum A."/>
            <person name="Daum C."/>
            <person name="Haridas S."/>
            <person name="He G."/>
            <person name="LaButti K."/>
            <person name="Lipzen A."/>
            <person name="Mondo S."/>
            <person name="Riley R."/>
            <person name="Salamov A."/>
            <person name="Simmons B.A."/>
            <person name="Magnuson J.K."/>
            <person name="Henrissat B."/>
            <person name="Mortensen U.H."/>
            <person name="Larsen T.O."/>
            <person name="Devries R.P."/>
            <person name="Grigoriev I.V."/>
            <person name="Machida M."/>
            <person name="Baker S.E."/>
            <person name="Andersen M.R."/>
        </authorList>
    </citation>
    <scope>NUCLEOTIDE SEQUENCE [LARGE SCALE GENOMIC DNA]</scope>
    <source>
        <strain evidence="12 13">IBT 18842</strain>
    </source>
</reference>
<keyword evidence="5" id="KW-0124">Carnitine biosynthesis</keyword>
<evidence type="ECO:0000256" key="7">
    <source>
        <dbReference type="ARBA" id="ARBA00023002"/>
    </source>
</evidence>
<evidence type="ECO:0000313" key="12">
    <source>
        <dbReference type="EMBL" id="KAE8149194.1"/>
    </source>
</evidence>
<evidence type="ECO:0000256" key="3">
    <source>
        <dbReference type="ARBA" id="ARBA00008654"/>
    </source>
</evidence>
<dbReference type="GO" id="GO:0005739">
    <property type="term" value="C:mitochondrion"/>
    <property type="evidence" value="ECO:0007669"/>
    <property type="project" value="TreeGrafter"/>
</dbReference>
<keyword evidence="7" id="KW-0560">Oxidoreductase</keyword>
<dbReference type="Proteomes" id="UP000325780">
    <property type="component" value="Unassembled WGS sequence"/>
</dbReference>
<dbReference type="GO" id="GO:0045329">
    <property type="term" value="P:carnitine biosynthetic process"/>
    <property type="evidence" value="ECO:0007669"/>
    <property type="project" value="UniProtKB-KW"/>
</dbReference>
<evidence type="ECO:0000256" key="8">
    <source>
        <dbReference type="ARBA" id="ARBA00023004"/>
    </source>
</evidence>
<dbReference type="OrthoDB" id="406634at2759"/>
<feature type="compositionally biased region" description="Low complexity" evidence="9">
    <location>
        <begin position="47"/>
        <end position="67"/>
    </location>
</feature>
<proteinExistence type="inferred from homology"/>
<dbReference type="InterPro" id="IPR010376">
    <property type="entry name" value="GBBH-like_N"/>
</dbReference>
<dbReference type="Gene3D" id="3.60.130.10">
    <property type="entry name" value="Clavaminate synthase-like"/>
    <property type="match status" value="1"/>
</dbReference>
<comment type="similarity">
    <text evidence="3">Belongs to the gamma-BBH/TMLD family.</text>
</comment>
<accession>A0A5N6TSB2</accession>
<evidence type="ECO:0000256" key="6">
    <source>
        <dbReference type="ARBA" id="ARBA00022964"/>
    </source>
</evidence>
<evidence type="ECO:0000256" key="5">
    <source>
        <dbReference type="ARBA" id="ARBA00022873"/>
    </source>
</evidence>